<reference evidence="1" key="2">
    <citation type="submission" date="2020-06" db="EMBL/GenBank/DDBJ databases">
        <title>Helianthus annuus Genome sequencing and assembly Release 2.</title>
        <authorList>
            <person name="Gouzy J."/>
            <person name="Langlade N."/>
            <person name="Munos S."/>
        </authorList>
    </citation>
    <scope>NUCLEOTIDE SEQUENCE</scope>
    <source>
        <tissue evidence="1">Leaves</tissue>
    </source>
</reference>
<keyword evidence="2" id="KW-1185">Reference proteome</keyword>
<dbReference type="EMBL" id="MNCJ02000325">
    <property type="protein sequence ID" value="KAF5786618.1"/>
    <property type="molecule type" value="Genomic_DNA"/>
</dbReference>
<sequence>MVYKIASDLGQIDTGKKIRKATVKQNSTILGIYCCLFLSFEVITGCMRNC</sequence>
<name>A0A9K3HXC9_HELAN</name>
<reference evidence="1" key="1">
    <citation type="journal article" date="2017" name="Nature">
        <title>The sunflower genome provides insights into oil metabolism, flowering and Asterid evolution.</title>
        <authorList>
            <person name="Badouin H."/>
            <person name="Gouzy J."/>
            <person name="Grassa C.J."/>
            <person name="Murat F."/>
            <person name="Staton S.E."/>
            <person name="Cottret L."/>
            <person name="Lelandais-Briere C."/>
            <person name="Owens G.L."/>
            <person name="Carrere S."/>
            <person name="Mayjonade B."/>
            <person name="Legrand L."/>
            <person name="Gill N."/>
            <person name="Kane N.C."/>
            <person name="Bowers J.E."/>
            <person name="Hubner S."/>
            <person name="Bellec A."/>
            <person name="Berard A."/>
            <person name="Berges H."/>
            <person name="Blanchet N."/>
            <person name="Boniface M.C."/>
            <person name="Brunel D."/>
            <person name="Catrice O."/>
            <person name="Chaidir N."/>
            <person name="Claudel C."/>
            <person name="Donnadieu C."/>
            <person name="Faraut T."/>
            <person name="Fievet G."/>
            <person name="Helmstetter N."/>
            <person name="King M."/>
            <person name="Knapp S.J."/>
            <person name="Lai Z."/>
            <person name="Le Paslier M.C."/>
            <person name="Lippi Y."/>
            <person name="Lorenzon L."/>
            <person name="Mandel J.R."/>
            <person name="Marage G."/>
            <person name="Marchand G."/>
            <person name="Marquand E."/>
            <person name="Bret-Mestries E."/>
            <person name="Morien E."/>
            <person name="Nambeesan S."/>
            <person name="Nguyen T."/>
            <person name="Pegot-Espagnet P."/>
            <person name="Pouilly N."/>
            <person name="Raftis F."/>
            <person name="Sallet E."/>
            <person name="Schiex T."/>
            <person name="Thomas J."/>
            <person name="Vandecasteele C."/>
            <person name="Vares D."/>
            <person name="Vear F."/>
            <person name="Vautrin S."/>
            <person name="Crespi M."/>
            <person name="Mangin B."/>
            <person name="Burke J.M."/>
            <person name="Salse J."/>
            <person name="Munos S."/>
            <person name="Vincourt P."/>
            <person name="Rieseberg L.H."/>
            <person name="Langlade N.B."/>
        </authorList>
    </citation>
    <scope>NUCLEOTIDE SEQUENCE</scope>
    <source>
        <tissue evidence="1">Leaves</tissue>
    </source>
</reference>
<evidence type="ECO:0000313" key="1">
    <source>
        <dbReference type="EMBL" id="KAF5786618.1"/>
    </source>
</evidence>
<accession>A0A9K3HXC9</accession>
<gene>
    <name evidence="1" type="ORF">HanXRQr2_Chr10g0443101</name>
</gene>
<dbReference type="Gramene" id="mRNA:HanXRQr2_Chr10g0443101">
    <property type="protein sequence ID" value="CDS:HanXRQr2_Chr10g0443101.1"/>
    <property type="gene ID" value="HanXRQr2_Chr10g0443101"/>
</dbReference>
<comment type="caution">
    <text evidence="1">The sequence shown here is derived from an EMBL/GenBank/DDBJ whole genome shotgun (WGS) entry which is preliminary data.</text>
</comment>
<evidence type="ECO:0000313" key="2">
    <source>
        <dbReference type="Proteomes" id="UP000215914"/>
    </source>
</evidence>
<protein>
    <submittedName>
        <fullName evidence="1">Uncharacterized protein</fullName>
    </submittedName>
</protein>
<dbReference type="AlphaFoldDB" id="A0A9K3HXC9"/>
<proteinExistence type="predicted"/>
<organism evidence="1 2">
    <name type="scientific">Helianthus annuus</name>
    <name type="common">Common sunflower</name>
    <dbReference type="NCBI Taxonomy" id="4232"/>
    <lineage>
        <taxon>Eukaryota</taxon>
        <taxon>Viridiplantae</taxon>
        <taxon>Streptophyta</taxon>
        <taxon>Embryophyta</taxon>
        <taxon>Tracheophyta</taxon>
        <taxon>Spermatophyta</taxon>
        <taxon>Magnoliopsida</taxon>
        <taxon>eudicotyledons</taxon>
        <taxon>Gunneridae</taxon>
        <taxon>Pentapetalae</taxon>
        <taxon>asterids</taxon>
        <taxon>campanulids</taxon>
        <taxon>Asterales</taxon>
        <taxon>Asteraceae</taxon>
        <taxon>Asteroideae</taxon>
        <taxon>Heliantheae alliance</taxon>
        <taxon>Heliantheae</taxon>
        <taxon>Helianthus</taxon>
    </lineage>
</organism>
<dbReference type="Proteomes" id="UP000215914">
    <property type="component" value="Unassembled WGS sequence"/>
</dbReference>